<feature type="domain" description="Transcobalamin-like C-terminal" evidence="3">
    <location>
        <begin position="231"/>
        <end position="288"/>
    </location>
</feature>
<gene>
    <name evidence="4" type="ORF">MR241_02445</name>
</gene>
<evidence type="ECO:0000313" key="4">
    <source>
        <dbReference type="EMBL" id="MCI5755137.1"/>
    </source>
</evidence>
<reference evidence="4 5" key="1">
    <citation type="submission" date="2022-03" db="EMBL/GenBank/DDBJ databases">
        <title>Metagenome-assembled genomes from swine fecal metagenomes.</title>
        <authorList>
            <person name="Holman D.B."/>
            <person name="Kommadath A."/>
        </authorList>
    </citation>
    <scope>NUCLEOTIDE SEQUENCE [LARGE SCALE GENOMIC DNA]</scope>
    <source>
        <strain evidence="4">SUG147</strain>
    </source>
</reference>
<dbReference type="Proteomes" id="UP001139365">
    <property type="component" value="Unassembled WGS sequence"/>
</dbReference>
<feature type="transmembrane region" description="Helical" evidence="2">
    <location>
        <begin position="468"/>
        <end position="489"/>
    </location>
</feature>
<dbReference type="Pfam" id="PF14478">
    <property type="entry name" value="DUF4430"/>
    <property type="match status" value="1"/>
</dbReference>
<evidence type="ECO:0000256" key="1">
    <source>
        <dbReference type="SAM" id="MobiDB-lite"/>
    </source>
</evidence>
<dbReference type="AlphaFoldDB" id="A0AAE3FHP2"/>
<keyword evidence="2" id="KW-0812">Transmembrane</keyword>
<comment type="caution">
    <text evidence="4">The sequence shown here is derived from an EMBL/GenBank/DDBJ whole genome shotgun (WGS) entry which is preliminary data.</text>
</comment>
<evidence type="ECO:0000259" key="3">
    <source>
        <dbReference type="Pfam" id="PF14478"/>
    </source>
</evidence>
<keyword evidence="2" id="KW-0472">Membrane</keyword>
<keyword evidence="2" id="KW-1133">Transmembrane helix</keyword>
<organism evidence="4 5">
    <name type="scientific">Candidatus Colimorpha enterica</name>
    <dbReference type="NCBI Taxonomy" id="3083063"/>
    <lineage>
        <taxon>Bacteria</taxon>
        <taxon>Pseudomonadati</taxon>
        <taxon>Bacteroidota</taxon>
        <taxon>Bacteroidia</taxon>
        <taxon>Bacteroidales</taxon>
        <taxon>Candidatus Colimorpha</taxon>
    </lineage>
</organism>
<feature type="region of interest" description="Disordered" evidence="1">
    <location>
        <begin position="373"/>
        <end position="450"/>
    </location>
</feature>
<feature type="compositionally biased region" description="Polar residues" evidence="1">
    <location>
        <begin position="400"/>
        <end position="426"/>
    </location>
</feature>
<accession>A0AAE3FHP2</accession>
<feature type="compositionally biased region" description="Basic and acidic residues" evidence="1">
    <location>
        <begin position="384"/>
        <end position="395"/>
    </location>
</feature>
<evidence type="ECO:0000313" key="5">
    <source>
        <dbReference type="Proteomes" id="UP001139365"/>
    </source>
</evidence>
<proteinExistence type="predicted"/>
<name>A0AAE3FHP2_9BACT</name>
<evidence type="ECO:0000256" key="2">
    <source>
        <dbReference type="SAM" id="Phobius"/>
    </source>
</evidence>
<dbReference type="InterPro" id="IPR027954">
    <property type="entry name" value="Transcobalamin-like_C"/>
</dbReference>
<feature type="compositionally biased region" description="Polar residues" evidence="1">
    <location>
        <begin position="434"/>
        <end position="443"/>
    </location>
</feature>
<sequence length="501" mass="53480">MNIKARLSVILCVLLVLIPVILPAITAGAASGPSLRTTLTDNAVQRGSKRTFDVWARNAAGEKIIATVKLNGRKIDPTWDDSEKASYTLVFTEEGQNTVTVSASSDGGKKKTLTYRISYQKAKEGEKIGTAVWSVEAFTVGCGYIIAPVEMPIYEGETSAEQLIRLLHENGLVCYYGGTVKSSFYLAYIADGTAAGEKYNNYMKSGTAKKPRKLNLSPSIPSLLVPYLEDTMTFFDADDYIKNWRGYLGEFAFTNGSGWMYCVNNVFPNVGFADSYLSDGDIVRVQFTLGYGADIGGFGAVGTEIPDADTQPESGYFAVSDKDRLTLAICRAIASGHIDRSNVRSAYNAALTVMASLNATQSAVDAAAEKLNRAVENPSSDSSSETKTDPPRETDPPATTDCSPESSDTVSTTEAPVTEPVTSDGVSTHEKTETSGSVTQPADTTGSTGTASAVITGIDDGKEEASKAAIYVIIAVIFASVAVTAVLCLKKRRSDRTERKP</sequence>
<dbReference type="EMBL" id="JALEMU010000042">
    <property type="protein sequence ID" value="MCI5755137.1"/>
    <property type="molecule type" value="Genomic_DNA"/>
</dbReference>
<protein>
    <submittedName>
        <fullName evidence="4">DUF4430 domain-containing protein</fullName>
    </submittedName>
</protein>